<keyword evidence="8" id="KW-0934">Plastid</keyword>
<dbReference type="InterPro" id="IPR037279">
    <property type="entry name" value="PSI_PsaM_sf"/>
</dbReference>
<protein>
    <recommendedName>
        <fullName evidence="7">Photosystem I reaction center subunit XII</fullName>
    </recommendedName>
    <alternativeName>
        <fullName evidence="7">PSI-M</fullName>
    </alternativeName>
</protein>
<dbReference type="InterPro" id="IPR010010">
    <property type="entry name" value="PSI_PsaM"/>
</dbReference>
<evidence type="ECO:0000256" key="7">
    <source>
        <dbReference type="HAMAP-Rule" id="MF_00828"/>
    </source>
</evidence>
<keyword evidence="2 7" id="KW-0812">Transmembrane</keyword>
<dbReference type="EMBL" id="KM462885">
    <property type="protein sequence ID" value="AIT95414.1"/>
    <property type="molecule type" value="Genomic_DNA"/>
</dbReference>
<dbReference type="RefSeq" id="YP_009106579.1">
    <property type="nucleotide sequence ID" value="NC_025546.1"/>
</dbReference>
<keyword evidence="4 7" id="KW-1133">Transmembrane helix</keyword>
<evidence type="ECO:0000313" key="8">
    <source>
        <dbReference type="EMBL" id="AIT95414.1"/>
    </source>
</evidence>
<keyword evidence="5 7" id="KW-0793">Thylakoid</keyword>
<dbReference type="GO" id="GO:0009535">
    <property type="term" value="C:chloroplast thylakoid membrane"/>
    <property type="evidence" value="ECO:0007669"/>
    <property type="project" value="UniProtKB-SubCell"/>
</dbReference>
<dbReference type="GO" id="GO:0009522">
    <property type="term" value="C:photosystem I"/>
    <property type="evidence" value="ECO:0007669"/>
    <property type="project" value="UniProtKB-KW"/>
</dbReference>
<dbReference type="AlphaFoldDB" id="A0A097KQD4"/>
<gene>
    <name evidence="7 8" type="primary">psaM</name>
</gene>
<evidence type="ECO:0000256" key="5">
    <source>
        <dbReference type="ARBA" id="ARBA00023078"/>
    </source>
</evidence>
<reference evidence="8" key="1">
    <citation type="journal article" date="2014" name="BMC Evol. Biol.">
        <title>Chloroplast phylogenomic analysis resolves deep-level relationships within the green algal class Trebouxiophyceae.</title>
        <authorList>
            <person name="Lemieux C."/>
            <person name="Otis C."/>
            <person name="Turmel M."/>
        </authorList>
    </citation>
    <scope>NUCLEOTIDE SEQUENCE</scope>
</reference>
<keyword evidence="8" id="KW-0150">Chloroplast</keyword>
<comment type="similarity">
    <text evidence="7">Belongs to the PsaM family.</text>
</comment>
<sequence>MPIADYQVFIALFLALATAIFAARLGVALYK</sequence>
<keyword evidence="1 7" id="KW-0602">Photosynthesis</keyword>
<dbReference type="GeneID" id="22161055"/>
<organism evidence="8">
    <name type="scientific">Dicloster acuatus</name>
    <dbReference type="NCBI Taxonomy" id="91190"/>
    <lineage>
        <taxon>Eukaryota</taxon>
        <taxon>Viridiplantae</taxon>
        <taxon>Chlorophyta</taxon>
        <taxon>core chlorophytes</taxon>
        <taxon>Trebouxiophyceae</taxon>
        <taxon>Chlorellales</taxon>
        <taxon>Chlorellaceae</taxon>
        <taxon>Dicloster</taxon>
    </lineage>
</organism>
<evidence type="ECO:0000256" key="1">
    <source>
        <dbReference type="ARBA" id="ARBA00022531"/>
    </source>
</evidence>
<dbReference type="HAMAP" id="MF_00828">
    <property type="entry name" value="PSI_PsaM"/>
    <property type="match status" value="1"/>
</dbReference>
<dbReference type="GO" id="GO:0015979">
    <property type="term" value="P:photosynthesis"/>
    <property type="evidence" value="ECO:0007669"/>
    <property type="project" value="UniProtKB-UniRule"/>
</dbReference>
<dbReference type="SUPFAM" id="SSF81548">
    <property type="entry name" value="Subunit XII of photosystem I reaction centre, PsaM"/>
    <property type="match status" value="1"/>
</dbReference>
<keyword evidence="3 7" id="KW-0603">Photosystem I</keyword>
<accession>A0A097KQD4</accession>
<geneLocation type="chloroplast" evidence="8"/>
<evidence type="ECO:0000256" key="4">
    <source>
        <dbReference type="ARBA" id="ARBA00022989"/>
    </source>
</evidence>
<name>A0A097KQD4_9CHLO</name>
<feature type="transmembrane region" description="Helical" evidence="7">
    <location>
        <begin position="6"/>
        <end position="30"/>
    </location>
</feature>
<keyword evidence="6 7" id="KW-0472">Membrane</keyword>
<evidence type="ECO:0000256" key="6">
    <source>
        <dbReference type="ARBA" id="ARBA00023136"/>
    </source>
</evidence>
<evidence type="ECO:0000256" key="3">
    <source>
        <dbReference type="ARBA" id="ARBA00022836"/>
    </source>
</evidence>
<proteinExistence type="inferred from homology"/>
<dbReference type="NCBIfam" id="TIGR03053">
    <property type="entry name" value="PS_I_psaM"/>
    <property type="match status" value="1"/>
</dbReference>
<comment type="subcellular location">
    <subcellularLocation>
        <location evidence="7">Plastid</location>
        <location evidence="7">Chloroplast thylakoid membrane</location>
        <topology evidence="7">Single-pass membrane protein</topology>
    </subcellularLocation>
</comment>
<evidence type="ECO:0000256" key="2">
    <source>
        <dbReference type="ARBA" id="ARBA00022692"/>
    </source>
</evidence>
<dbReference type="Pfam" id="PF07465">
    <property type="entry name" value="PsaM"/>
    <property type="match status" value="1"/>
</dbReference>